<organism evidence="4 5">
    <name type="scientific">Pseudoleptotrichia goodfellowii F0264</name>
    <dbReference type="NCBI Taxonomy" id="596323"/>
    <lineage>
        <taxon>Bacteria</taxon>
        <taxon>Fusobacteriati</taxon>
        <taxon>Fusobacteriota</taxon>
        <taxon>Fusobacteriia</taxon>
        <taxon>Fusobacteriales</taxon>
        <taxon>Leptotrichiaceae</taxon>
        <taxon>Pseudoleptotrichia</taxon>
    </lineage>
</organism>
<dbReference type="AlphaFoldDB" id="D0GIG0"/>
<keyword evidence="5" id="KW-1185">Reference proteome</keyword>
<dbReference type="EC" id="3.2.2.8" evidence="4"/>
<dbReference type="InterPro" id="IPR023186">
    <property type="entry name" value="IUNH"/>
</dbReference>
<keyword evidence="1 4" id="KW-0378">Hydrolase</keyword>
<evidence type="ECO:0000256" key="2">
    <source>
        <dbReference type="ARBA" id="ARBA00023295"/>
    </source>
</evidence>
<dbReference type="InterPro" id="IPR036452">
    <property type="entry name" value="Ribo_hydro-like"/>
</dbReference>
<accession>D0GIG0</accession>
<dbReference type="GO" id="GO:0006152">
    <property type="term" value="P:purine nucleoside catabolic process"/>
    <property type="evidence" value="ECO:0007669"/>
    <property type="project" value="TreeGrafter"/>
</dbReference>
<feature type="non-terminal residue" evidence="4">
    <location>
        <position position="48"/>
    </location>
</feature>
<evidence type="ECO:0000313" key="4">
    <source>
        <dbReference type="EMBL" id="EEY36117.1"/>
    </source>
</evidence>
<dbReference type="GO" id="GO:0045437">
    <property type="term" value="F:uridine nucleosidase activity"/>
    <property type="evidence" value="ECO:0007669"/>
    <property type="project" value="UniProtKB-ARBA"/>
</dbReference>
<dbReference type="SUPFAM" id="SSF53590">
    <property type="entry name" value="Nucleoside hydrolase"/>
    <property type="match status" value="1"/>
</dbReference>
<sequence length="48" mass="5196">MKKKIILDCDPGHDDAIAIMVAGLHEDFELLGITTVAGNQTIEKTTNN</sequence>
<proteinExistence type="predicted"/>
<dbReference type="InterPro" id="IPR001910">
    <property type="entry name" value="Inosine/uridine_hydrolase_dom"/>
</dbReference>
<feature type="domain" description="Inosine/uridine-preferring nucleoside hydrolase" evidence="3">
    <location>
        <begin position="5"/>
        <end position="48"/>
    </location>
</feature>
<dbReference type="eggNOG" id="COG1957">
    <property type="taxonomic scope" value="Bacteria"/>
</dbReference>
<name>D0GIG0_9FUSO</name>
<dbReference type="RefSeq" id="WP_006806265.1">
    <property type="nucleotide sequence ID" value="NZ_ADAD01000009.1"/>
</dbReference>
<dbReference type="EMBL" id="ADAD01000009">
    <property type="protein sequence ID" value="EEY36117.1"/>
    <property type="molecule type" value="Genomic_DNA"/>
</dbReference>
<dbReference type="GO" id="GO:0005829">
    <property type="term" value="C:cytosol"/>
    <property type="evidence" value="ECO:0007669"/>
    <property type="project" value="TreeGrafter"/>
</dbReference>
<dbReference type="Gene3D" id="3.90.245.10">
    <property type="entry name" value="Ribonucleoside hydrolase-like"/>
    <property type="match status" value="1"/>
</dbReference>
<dbReference type="Proteomes" id="UP000004226">
    <property type="component" value="Unassembled WGS sequence"/>
</dbReference>
<dbReference type="PANTHER" id="PTHR12304:SF4">
    <property type="entry name" value="URIDINE NUCLEOSIDASE"/>
    <property type="match status" value="1"/>
</dbReference>
<reference evidence="4 5" key="1">
    <citation type="submission" date="2009-10" db="EMBL/GenBank/DDBJ databases">
        <authorList>
            <person name="Harkins D.M."/>
            <person name="Madupu R."/>
            <person name="Durkin A.S."/>
            <person name="Torralba M."/>
            <person name="Methe B."/>
            <person name="Sutton G.G."/>
            <person name="Strausberg R.L."/>
            <person name="Nelson K.E."/>
        </authorList>
    </citation>
    <scope>NUCLEOTIDE SEQUENCE [LARGE SCALE GENOMIC DNA]</scope>
    <source>
        <strain evidence="4 5">F0264</strain>
    </source>
</reference>
<dbReference type="Pfam" id="PF01156">
    <property type="entry name" value="IU_nuc_hydro"/>
    <property type="match status" value="1"/>
</dbReference>
<protein>
    <submittedName>
        <fullName evidence="4">Pyrimidine-specific ribonucleoside hydrolase RihB</fullName>
        <ecNumber evidence="4">3.2.2.8</ecNumber>
    </submittedName>
</protein>
<comment type="caution">
    <text evidence="4">The sequence shown here is derived from an EMBL/GenBank/DDBJ whole genome shotgun (WGS) entry which is preliminary data.</text>
</comment>
<dbReference type="InterPro" id="IPR015910">
    <property type="entry name" value="I/U_nuclsd_hydro_CS"/>
</dbReference>
<dbReference type="PANTHER" id="PTHR12304">
    <property type="entry name" value="INOSINE-URIDINE PREFERRING NUCLEOSIDE HYDROLASE"/>
    <property type="match status" value="1"/>
</dbReference>
<gene>
    <name evidence="4" type="primary">rihB</name>
    <name evidence="4" type="ORF">HMPREF0554_0248</name>
</gene>
<dbReference type="PROSITE" id="PS01247">
    <property type="entry name" value="IUNH"/>
    <property type="match status" value="1"/>
</dbReference>
<dbReference type="GO" id="GO:0008477">
    <property type="term" value="F:purine nucleosidase activity"/>
    <property type="evidence" value="ECO:0007669"/>
    <property type="project" value="TreeGrafter"/>
</dbReference>
<evidence type="ECO:0000256" key="1">
    <source>
        <dbReference type="ARBA" id="ARBA00022801"/>
    </source>
</evidence>
<keyword evidence="2 4" id="KW-0326">Glycosidase</keyword>
<evidence type="ECO:0000259" key="3">
    <source>
        <dbReference type="Pfam" id="PF01156"/>
    </source>
</evidence>
<evidence type="ECO:0000313" key="5">
    <source>
        <dbReference type="Proteomes" id="UP000004226"/>
    </source>
</evidence>